<protein>
    <recommendedName>
        <fullName evidence="2">DUF4174 domain-containing protein</fullName>
    </recommendedName>
</protein>
<keyword evidence="4" id="KW-1185">Reference proteome</keyword>
<dbReference type="EMBL" id="CP006936">
    <property type="protein sequence ID" value="AHC27797.1"/>
    <property type="molecule type" value="Genomic_DNA"/>
</dbReference>
<keyword evidence="1" id="KW-0732">Signal</keyword>
<organism evidence="3 4">
    <name type="scientific">Mycolicibacterium neoaurum VKM Ac-1815D</name>
    <dbReference type="NCBI Taxonomy" id="700508"/>
    <lineage>
        <taxon>Bacteria</taxon>
        <taxon>Bacillati</taxon>
        <taxon>Actinomycetota</taxon>
        <taxon>Actinomycetes</taxon>
        <taxon>Mycobacteriales</taxon>
        <taxon>Mycobacteriaceae</taxon>
        <taxon>Mycolicibacterium</taxon>
    </lineage>
</organism>
<dbReference type="AlphaFoldDB" id="V5XIE7"/>
<evidence type="ECO:0000259" key="2">
    <source>
        <dbReference type="Pfam" id="PF13778"/>
    </source>
</evidence>
<gene>
    <name evidence="3" type="ORF">D174_02590</name>
</gene>
<accession>V5XIE7</accession>
<reference evidence="3 4" key="1">
    <citation type="journal article" date="2014" name="Genome Announc.">
        <title>Complete Genome Sequence of Sterol-Transforming Mycobacterium neoaurum Strain VKM Ac-1815D.</title>
        <authorList>
            <person name="Shtratnikova V.Y."/>
            <person name="Bragin E.Y."/>
            <person name="Dovbnya D.V."/>
            <person name="Pekov Y.A."/>
            <person name="Schelkunov M.I."/>
            <person name="Strizhov N."/>
            <person name="Ivashina T.V."/>
            <person name="Ashapkin V.V."/>
            <person name="Donova M.V."/>
        </authorList>
    </citation>
    <scope>NUCLEOTIDE SEQUENCE [LARGE SCALE GENOMIC DNA]</scope>
    <source>
        <strain evidence="3 4">VKM Ac-1815D</strain>
    </source>
</reference>
<evidence type="ECO:0000313" key="3">
    <source>
        <dbReference type="EMBL" id="AHC27797.1"/>
    </source>
</evidence>
<dbReference type="RefSeq" id="WP_019512218.1">
    <property type="nucleotide sequence ID" value="NC_023036.2"/>
</dbReference>
<dbReference type="Pfam" id="PF13778">
    <property type="entry name" value="DUF4174"/>
    <property type="match status" value="1"/>
</dbReference>
<dbReference type="InterPro" id="IPR025232">
    <property type="entry name" value="DUF4174"/>
</dbReference>
<feature type="domain" description="DUF4174" evidence="2">
    <location>
        <begin position="1"/>
        <end position="36"/>
    </location>
</feature>
<proteinExistence type="predicted"/>
<name>V5XIE7_MYCNE</name>
<dbReference type="GeneID" id="43452909"/>
<evidence type="ECO:0000313" key="4">
    <source>
        <dbReference type="Proteomes" id="UP000018763"/>
    </source>
</evidence>
<sequence length="44" mass="4813">MLLIGKDGTEKLRADTVPNLQTVYAVIDGMPMRGREMSGNNSEC</sequence>
<dbReference type="Proteomes" id="UP000018763">
    <property type="component" value="Chromosome"/>
</dbReference>
<evidence type="ECO:0000256" key="1">
    <source>
        <dbReference type="ARBA" id="ARBA00022729"/>
    </source>
</evidence>